<name>A0A4Y2IRT6_ARAVE</name>
<sequence length="298" mass="33416">MKLSTPSSISSRIKSSLFPSIKYSTNYFPGAEELPPQHTLQLQYPIDRARLQNGSGNIGKGSLEFVSEQTGSKKKQCQLIYIVLHSPEMFCAISHCVSTFGQSVHYLSSYFLKYIAITEEALKKRIHPLQPADLKYLDNIDDPAMSIEEKLQSLALPEEQRWMEAERTAFITRKIQGIVQAFQYRAEKAKEKLVQPPTPSPSPPLESSSENDPCSPIHQSRPRLQSLIEEEKSSIDSWSQTISFFCCSIRKKLLPTFPTIIDPAEFSPALNLNCGASCCACEVKPVVRKSEPACMLEP</sequence>
<gene>
    <name evidence="2" type="ORF">AVEN_68343_1</name>
</gene>
<evidence type="ECO:0000313" key="2">
    <source>
        <dbReference type="EMBL" id="GBM80571.1"/>
    </source>
</evidence>
<organism evidence="2 3">
    <name type="scientific">Araneus ventricosus</name>
    <name type="common">Orbweaver spider</name>
    <name type="synonym">Epeira ventricosa</name>
    <dbReference type="NCBI Taxonomy" id="182803"/>
    <lineage>
        <taxon>Eukaryota</taxon>
        <taxon>Metazoa</taxon>
        <taxon>Ecdysozoa</taxon>
        <taxon>Arthropoda</taxon>
        <taxon>Chelicerata</taxon>
        <taxon>Arachnida</taxon>
        <taxon>Araneae</taxon>
        <taxon>Araneomorphae</taxon>
        <taxon>Entelegynae</taxon>
        <taxon>Araneoidea</taxon>
        <taxon>Araneidae</taxon>
        <taxon>Araneus</taxon>
    </lineage>
</organism>
<dbReference type="EMBL" id="BGPR01002892">
    <property type="protein sequence ID" value="GBM80571.1"/>
    <property type="molecule type" value="Genomic_DNA"/>
</dbReference>
<dbReference type="OrthoDB" id="6436998at2759"/>
<proteinExistence type="predicted"/>
<dbReference type="Proteomes" id="UP000499080">
    <property type="component" value="Unassembled WGS sequence"/>
</dbReference>
<accession>A0A4Y2IRT6</accession>
<keyword evidence="3" id="KW-1185">Reference proteome</keyword>
<feature type="region of interest" description="Disordered" evidence="1">
    <location>
        <begin position="190"/>
        <end position="221"/>
    </location>
</feature>
<dbReference type="AlphaFoldDB" id="A0A4Y2IRT6"/>
<reference evidence="2 3" key="1">
    <citation type="journal article" date="2019" name="Sci. Rep.">
        <title>Orb-weaving spider Araneus ventricosus genome elucidates the spidroin gene catalogue.</title>
        <authorList>
            <person name="Kono N."/>
            <person name="Nakamura H."/>
            <person name="Ohtoshi R."/>
            <person name="Moran D.A.P."/>
            <person name="Shinohara A."/>
            <person name="Yoshida Y."/>
            <person name="Fujiwara M."/>
            <person name="Mori M."/>
            <person name="Tomita M."/>
            <person name="Arakawa K."/>
        </authorList>
    </citation>
    <scope>NUCLEOTIDE SEQUENCE [LARGE SCALE GENOMIC DNA]</scope>
</reference>
<evidence type="ECO:0000256" key="1">
    <source>
        <dbReference type="SAM" id="MobiDB-lite"/>
    </source>
</evidence>
<comment type="caution">
    <text evidence="2">The sequence shown here is derived from an EMBL/GenBank/DDBJ whole genome shotgun (WGS) entry which is preliminary data.</text>
</comment>
<protein>
    <submittedName>
        <fullName evidence="2">Uncharacterized protein</fullName>
    </submittedName>
</protein>
<evidence type="ECO:0000313" key="3">
    <source>
        <dbReference type="Proteomes" id="UP000499080"/>
    </source>
</evidence>